<dbReference type="Proteomes" id="UP000887569">
    <property type="component" value="Unplaced"/>
</dbReference>
<keyword evidence="1" id="KW-1185">Reference proteome</keyword>
<evidence type="ECO:0000313" key="2">
    <source>
        <dbReference type="WBParaSite" id="PgR044_g018_t01"/>
    </source>
</evidence>
<accession>A0A915BK58</accession>
<reference evidence="2" key="1">
    <citation type="submission" date="2022-11" db="UniProtKB">
        <authorList>
            <consortium name="WormBaseParasite"/>
        </authorList>
    </citation>
    <scope>IDENTIFICATION</scope>
</reference>
<dbReference type="WBParaSite" id="PgR044_g018_t01">
    <property type="protein sequence ID" value="PgR044_g018_t01"/>
    <property type="gene ID" value="PgR044_g018"/>
</dbReference>
<dbReference type="AlphaFoldDB" id="A0A915BK58"/>
<proteinExistence type="predicted"/>
<sequence length="261" mass="29379">IFCGYIQKKNLYGLSLLQLSTWGLMSFVHVVNSTFEEEGDSSPCEVLEVLQLDEVPGVSQYVEVSTAQPIRYAMSRKRAASSPLRLVYPIGTKHAFNCGDLHSAYLYDAEEGERMYDICGSNLCDTCPEGVYDDGDEVEVISKQNENSTVENGVGGSIEETYRILEKKVDNMDEDYVEACKVIRSVEQPFFRDNRRYRAQKAADRSVRGCLSVSCSSCRLKFFWPPDTLKMHINWLYVPGCGLEPHLRCPICGCCTPTDIT</sequence>
<name>A0A915BK58_PARUN</name>
<organism evidence="1 2">
    <name type="scientific">Parascaris univalens</name>
    <name type="common">Nematode worm</name>
    <dbReference type="NCBI Taxonomy" id="6257"/>
    <lineage>
        <taxon>Eukaryota</taxon>
        <taxon>Metazoa</taxon>
        <taxon>Ecdysozoa</taxon>
        <taxon>Nematoda</taxon>
        <taxon>Chromadorea</taxon>
        <taxon>Rhabditida</taxon>
        <taxon>Spirurina</taxon>
        <taxon>Ascaridomorpha</taxon>
        <taxon>Ascaridoidea</taxon>
        <taxon>Ascarididae</taxon>
        <taxon>Parascaris</taxon>
    </lineage>
</organism>
<protein>
    <submittedName>
        <fullName evidence="2">Uncharacterized protein</fullName>
    </submittedName>
</protein>
<evidence type="ECO:0000313" key="1">
    <source>
        <dbReference type="Proteomes" id="UP000887569"/>
    </source>
</evidence>